<evidence type="ECO:0000313" key="9">
    <source>
        <dbReference type="Proteomes" id="UP001054811"/>
    </source>
</evidence>
<dbReference type="Proteomes" id="UP001054811">
    <property type="component" value="Chromosome"/>
</dbReference>
<keyword evidence="4 6" id="KW-1133">Transmembrane helix</keyword>
<dbReference type="SUPFAM" id="SSF103473">
    <property type="entry name" value="MFS general substrate transporter"/>
    <property type="match status" value="1"/>
</dbReference>
<name>A0ABY5NHJ5_9MICO</name>
<sequence>MTLNPITASIYLPALGAIADDLGVSIAVVQLALTGYYLGVAVGVMFGGPLTDALGRRSVLLVGLGVLAAATVAVALAPAAPILIGARVLQGLGSSTAIVVVRAIVSDVARGRQAARAFSVLMGILAAGPLVAPLLGTALPSWAAGGRSSSDFSW</sequence>
<evidence type="ECO:0000259" key="7">
    <source>
        <dbReference type="PROSITE" id="PS50850"/>
    </source>
</evidence>
<evidence type="ECO:0000256" key="6">
    <source>
        <dbReference type="SAM" id="Phobius"/>
    </source>
</evidence>
<evidence type="ECO:0000256" key="3">
    <source>
        <dbReference type="ARBA" id="ARBA00022692"/>
    </source>
</evidence>
<dbReference type="InterPro" id="IPR036259">
    <property type="entry name" value="MFS_trans_sf"/>
</dbReference>
<dbReference type="Gene3D" id="1.20.1720.10">
    <property type="entry name" value="Multidrug resistance protein D"/>
    <property type="match status" value="1"/>
</dbReference>
<keyword evidence="2" id="KW-0813">Transport</keyword>
<evidence type="ECO:0000256" key="1">
    <source>
        <dbReference type="ARBA" id="ARBA00004651"/>
    </source>
</evidence>
<dbReference type="RefSeq" id="WP_259611124.1">
    <property type="nucleotide sequence ID" value="NZ_CP091139.2"/>
</dbReference>
<dbReference type="InterPro" id="IPR020846">
    <property type="entry name" value="MFS_dom"/>
</dbReference>
<protein>
    <submittedName>
        <fullName evidence="8">MFS transporter</fullName>
    </submittedName>
</protein>
<evidence type="ECO:0000313" key="8">
    <source>
        <dbReference type="EMBL" id="UUT34599.1"/>
    </source>
</evidence>
<feature type="transmembrane region" description="Helical" evidence="6">
    <location>
        <begin position="22"/>
        <end position="46"/>
    </location>
</feature>
<evidence type="ECO:0000256" key="4">
    <source>
        <dbReference type="ARBA" id="ARBA00022989"/>
    </source>
</evidence>
<dbReference type="EMBL" id="CP091139">
    <property type="protein sequence ID" value="UUT34599.1"/>
    <property type="molecule type" value="Genomic_DNA"/>
</dbReference>
<evidence type="ECO:0000256" key="2">
    <source>
        <dbReference type="ARBA" id="ARBA00022448"/>
    </source>
</evidence>
<accession>A0ABY5NHJ5</accession>
<dbReference type="InterPro" id="IPR011701">
    <property type="entry name" value="MFS"/>
</dbReference>
<organism evidence="8 9">
    <name type="scientific">Microbacterium elymi</name>
    <dbReference type="NCBI Taxonomy" id="2909587"/>
    <lineage>
        <taxon>Bacteria</taxon>
        <taxon>Bacillati</taxon>
        <taxon>Actinomycetota</taxon>
        <taxon>Actinomycetes</taxon>
        <taxon>Micrococcales</taxon>
        <taxon>Microbacteriaceae</taxon>
        <taxon>Microbacterium</taxon>
    </lineage>
</organism>
<keyword evidence="3 6" id="KW-0812">Transmembrane</keyword>
<reference evidence="8" key="1">
    <citation type="submission" date="2022-01" db="EMBL/GenBank/DDBJ databases">
        <title>Microbacterium eymi and Microbacterium rhizovicinus sp. nov., isolated from the rhizospheric soil of Elymus tsukushiensis, a plant native to the Dokdo Islands, Republic of Korea.</title>
        <authorList>
            <person name="Hwang Y.J."/>
        </authorList>
    </citation>
    <scope>NUCLEOTIDE SEQUENCE</scope>
    <source>
        <strain evidence="8">KUDC0405</strain>
    </source>
</reference>
<proteinExistence type="predicted"/>
<dbReference type="Pfam" id="PF07690">
    <property type="entry name" value="MFS_1"/>
    <property type="match status" value="1"/>
</dbReference>
<keyword evidence="5 6" id="KW-0472">Membrane</keyword>
<comment type="subcellular location">
    <subcellularLocation>
        <location evidence="1">Cell membrane</location>
        <topology evidence="1">Multi-pass membrane protein</topology>
    </subcellularLocation>
</comment>
<evidence type="ECO:0000256" key="5">
    <source>
        <dbReference type="ARBA" id="ARBA00023136"/>
    </source>
</evidence>
<feature type="transmembrane region" description="Helical" evidence="6">
    <location>
        <begin position="58"/>
        <end position="78"/>
    </location>
</feature>
<dbReference type="PANTHER" id="PTHR23502">
    <property type="entry name" value="MAJOR FACILITATOR SUPERFAMILY"/>
    <property type="match status" value="1"/>
</dbReference>
<dbReference type="PROSITE" id="PS50850">
    <property type="entry name" value="MFS"/>
    <property type="match status" value="1"/>
</dbReference>
<dbReference type="PANTHER" id="PTHR23502:SF132">
    <property type="entry name" value="POLYAMINE TRANSPORTER 2-RELATED"/>
    <property type="match status" value="1"/>
</dbReference>
<feature type="domain" description="Major facilitator superfamily (MFS) profile" evidence="7">
    <location>
        <begin position="1"/>
        <end position="154"/>
    </location>
</feature>
<keyword evidence="9" id="KW-1185">Reference proteome</keyword>
<feature type="transmembrane region" description="Helical" evidence="6">
    <location>
        <begin position="84"/>
        <end position="105"/>
    </location>
</feature>
<gene>
    <name evidence="8" type="ORF">L2X98_29240</name>
</gene>
<feature type="transmembrane region" description="Helical" evidence="6">
    <location>
        <begin position="117"/>
        <end position="144"/>
    </location>
</feature>